<sequence length="73" mass="7957">KGFDINANLTLFAGSKEITTVSLGSESWRSDLKIDVPLGIYRSVGRIVGKLEDVARVTFMASMKQLAPSNEVK</sequence>
<proteinExistence type="predicted"/>
<comment type="caution">
    <text evidence="1">The sequence shown here is derived from an EMBL/GenBank/DDBJ whole genome shotgun (WGS) entry which is preliminary data.</text>
</comment>
<gene>
    <name evidence="1" type="ORF">S01H1_57067</name>
</gene>
<reference evidence="1" key="1">
    <citation type="journal article" date="2014" name="Front. Microbiol.">
        <title>High frequency of phylogenetically diverse reductive dehalogenase-homologous genes in deep subseafloor sedimentary metagenomes.</title>
        <authorList>
            <person name="Kawai M."/>
            <person name="Futagami T."/>
            <person name="Toyoda A."/>
            <person name="Takaki Y."/>
            <person name="Nishi S."/>
            <person name="Hori S."/>
            <person name="Arai W."/>
            <person name="Tsubouchi T."/>
            <person name="Morono Y."/>
            <person name="Uchiyama I."/>
            <person name="Ito T."/>
            <person name="Fujiyama A."/>
            <person name="Inagaki F."/>
            <person name="Takami H."/>
        </authorList>
    </citation>
    <scope>NUCLEOTIDE SEQUENCE</scope>
    <source>
        <strain evidence="1">Expedition CK06-06</strain>
    </source>
</reference>
<dbReference type="AlphaFoldDB" id="X0WGG1"/>
<protein>
    <submittedName>
        <fullName evidence="1">Uncharacterized protein</fullName>
    </submittedName>
</protein>
<name>X0WGG1_9ZZZZ</name>
<organism evidence="1">
    <name type="scientific">marine sediment metagenome</name>
    <dbReference type="NCBI Taxonomy" id="412755"/>
    <lineage>
        <taxon>unclassified sequences</taxon>
        <taxon>metagenomes</taxon>
        <taxon>ecological metagenomes</taxon>
    </lineage>
</organism>
<accession>X0WGG1</accession>
<feature type="non-terminal residue" evidence="1">
    <location>
        <position position="1"/>
    </location>
</feature>
<evidence type="ECO:0000313" key="1">
    <source>
        <dbReference type="EMBL" id="GAG23613.1"/>
    </source>
</evidence>
<dbReference type="EMBL" id="BARS01037199">
    <property type="protein sequence ID" value="GAG23613.1"/>
    <property type="molecule type" value="Genomic_DNA"/>
</dbReference>